<dbReference type="AlphaFoldDB" id="A0A9D5C5C5"/>
<proteinExistence type="predicted"/>
<protein>
    <submittedName>
        <fullName evidence="2">Uncharacterized protein</fullName>
    </submittedName>
</protein>
<dbReference type="EMBL" id="JAGGNH010000008">
    <property type="protein sequence ID" value="KAJ0966314.1"/>
    <property type="molecule type" value="Genomic_DNA"/>
</dbReference>
<dbReference type="Proteomes" id="UP001085076">
    <property type="component" value="Miscellaneous, Linkage group lg08"/>
</dbReference>
<feature type="compositionally biased region" description="Low complexity" evidence="1">
    <location>
        <begin position="119"/>
        <end position="129"/>
    </location>
</feature>
<comment type="caution">
    <text evidence="2">The sequence shown here is derived from an EMBL/GenBank/DDBJ whole genome shotgun (WGS) entry which is preliminary data.</text>
</comment>
<feature type="compositionally biased region" description="Basic residues" evidence="1">
    <location>
        <begin position="208"/>
        <end position="218"/>
    </location>
</feature>
<feature type="compositionally biased region" description="Polar residues" evidence="1">
    <location>
        <begin position="713"/>
        <end position="725"/>
    </location>
</feature>
<feature type="compositionally biased region" description="Acidic residues" evidence="1">
    <location>
        <begin position="167"/>
        <end position="178"/>
    </location>
</feature>
<feature type="compositionally biased region" description="Polar residues" evidence="1">
    <location>
        <begin position="357"/>
        <end position="381"/>
    </location>
</feature>
<keyword evidence="3" id="KW-1185">Reference proteome</keyword>
<evidence type="ECO:0000313" key="2">
    <source>
        <dbReference type="EMBL" id="KAJ0966314.1"/>
    </source>
</evidence>
<feature type="compositionally biased region" description="Low complexity" evidence="1">
    <location>
        <begin position="733"/>
        <end position="743"/>
    </location>
</feature>
<feature type="compositionally biased region" description="Basic and acidic residues" evidence="1">
    <location>
        <begin position="219"/>
        <end position="235"/>
    </location>
</feature>
<accession>A0A9D5C5C5</accession>
<sequence>MGTNPPIDQEMENLDDDDVILPFAPDGQHHPSTTFVPLIKLKRLKRASSLVASNSGAILSSDHPEVRKSPDFEVPVLKSTSLEKEVDVDDGLDPLFGDPVVADGGRSFDFEKDGESEDGGAVVSGESGSEVKVISGLGKVQKEMDLDDGLDPLFSNPVSSEGQEGFDFGEDGEGEGDEAMGRGESGLGKEKSARKRLSWEGGEEEGLRKKKKKKNKDKKPKESVRERKHLEKERKAYLEQIRSESQRLLRETRNASFKPAPLVQKPVSSVLERIRNRKLELLKQSSVDFQSYSFDGADCSVEVVGQALNVSCPKSNDGAKLYSDGQVAGTENCKDSLGVSEDFPCSKPSDEGLKDMLQTTSNDTMGLQNGSKPSNGGNSENKLLDDTVDGILADSLTSSLPISSPKLKSADGLSSSSEEDSEKENNDPYPGKVVNKGYYPKDDLAKTYVDDEAEEEDDSDHDLMRFQENEDDDIDESDENEVLNDLIATGYDEAPIDNEKRNQLHQKWLEQQDANETDNVLQRLKCGQIHREPSILDDEEDNVSTDGEDSTDEESEDQIPANMVHKNSKKAKQMMAQMFTDENDIYVSSDDEEIERTLIRKHLLKQRKHLLKQKDLEPSFESPMEDDHSRKVFGLIKKLNIAPDSKKKGKISKSSLDVLITGTNSNSSSKSSFLARGQSTSLPASHKQGSMTFRTFVFGRDDSSSRSNFSASENMDANQQDNQPLKTRGARYSTTRSKSTSLRTKAEVKTNSGGSLFEILKSSASTNFDKKIESNQILTTESQASHQFSAFKLVKKSSR</sequence>
<feature type="region of interest" description="Disordered" evidence="1">
    <location>
        <begin position="338"/>
        <end position="384"/>
    </location>
</feature>
<feature type="region of interest" description="Disordered" evidence="1">
    <location>
        <begin position="531"/>
        <end position="559"/>
    </location>
</feature>
<evidence type="ECO:0000313" key="3">
    <source>
        <dbReference type="Proteomes" id="UP001085076"/>
    </source>
</evidence>
<gene>
    <name evidence="2" type="ORF">J5N97_027452</name>
</gene>
<dbReference type="PANTHER" id="PTHR36005:SF1">
    <property type="entry name" value="DNA LIGASE-LIKE PROTEIN"/>
    <property type="match status" value="1"/>
</dbReference>
<reference evidence="2" key="1">
    <citation type="submission" date="2021-03" db="EMBL/GenBank/DDBJ databases">
        <authorList>
            <person name="Li Z."/>
            <person name="Yang C."/>
        </authorList>
    </citation>
    <scope>NUCLEOTIDE SEQUENCE</scope>
    <source>
        <strain evidence="2">Dzin_1.0</strain>
        <tissue evidence="2">Leaf</tissue>
    </source>
</reference>
<name>A0A9D5C5C5_9LILI</name>
<feature type="compositionally biased region" description="Acidic residues" evidence="1">
    <location>
        <begin position="451"/>
        <end position="460"/>
    </location>
</feature>
<reference evidence="2" key="2">
    <citation type="journal article" date="2022" name="Hortic Res">
        <title>The genome of Dioscorea zingiberensis sheds light on the biosynthesis, origin and evolution of the medicinally important diosgenin saponins.</title>
        <authorList>
            <person name="Li Y."/>
            <person name="Tan C."/>
            <person name="Li Z."/>
            <person name="Guo J."/>
            <person name="Li S."/>
            <person name="Chen X."/>
            <person name="Wang C."/>
            <person name="Dai X."/>
            <person name="Yang H."/>
            <person name="Song W."/>
            <person name="Hou L."/>
            <person name="Xu J."/>
            <person name="Tong Z."/>
            <person name="Xu A."/>
            <person name="Yuan X."/>
            <person name="Wang W."/>
            <person name="Yang Q."/>
            <person name="Chen L."/>
            <person name="Sun Z."/>
            <person name="Wang K."/>
            <person name="Pan B."/>
            <person name="Chen J."/>
            <person name="Bao Y."/>
            <person name="Liu F."/>
            <person name="Qi X."/>
            <person name="Gang D.R."/>
            <person name="Wen J."/>
            <person name="Li J."/>
        </authorList>
    </citation>
    <scope>NUCLEOTIDE SEQUENCE</scope>
    <source>
        <strain evidence="2">Dzin_1.0</strain>
    </source>
</reference>
<evidence type="ECO:0000256" key="1">
    <source>
        <dbReference type="SAM" id="MobiDB-lite"/>
    </source>
</evidence>
<feature type="region of interest" description="Disordered" evidence="1">
    <location>
        <begin position="704"/>
        <end position="747"/>
    </location>
</feature>
<dbReference type="OrthoDB" id="1919305at2759"/>
<feature type="region of interest" description="Disordered" evidence="1">
    <location>
        <begin position="451"/>
        <end position="478"/>
    </location>
</feature>
<organism evidence="2 3">
    <name type="scientific">Dioscorea zingiberensis</name>
    <dbReference type="NCBI Taxonomy" id="325984"/>
    <lineage>
        <taxon>Eukaryota</taxon>
        <taxon>Viridiplantae</taxon>
        <taxon>Streptophyta</taxon>
        <taxon>Embryophyta</taxon>
        <taxon>Tracheophyta</taxon>
        <taxon>Spermatophyta</taxon>
        <taxon>Magnoliopsida</taxon>
        <taxon>Liliopsida</taxon>
        <taxon>Dioscoreales</taxon>
        <taxon>Dioscoreaceae</taxon>
        <taxon>Dioscorea</taxon>
    </lineage>
</organism>
<feature type="compositionally biased region" description="Low complexity" evidence="1">
    <location>
        <begin position="398"/>
        <end position="407"/>
    </location>
</feature>
<feature type="region of interest" description="Disordered" evidence="1">
    <location>
        <begin position="144"/>
        <end position="235"/>
    </location>
</feature>
<feature type="compositionally biased region" description="Acidic residues" evidence="1">
    <location>
        <begin position="469"/>
        <end position="478"/>
    </location>
</feature>
<feature type="compositionally biased region" description="Acidic residues" evidence="1">
    <location>
        <begin position="535"/>
        <end position="557"/>
    </location>
</feature>
<feature type="region of interest" description="Disordered" evidence="1">
    <location>
        <begin position="106"/>
        <end position="129"/>
    </location>
</feature>
<dbReference type="PANTHER" id="PTHR36005">
    <property type="entry name" value="DNA LIGASE-LIKE PROTEIN"/>
    <property type="match status" value="1"/>
</dbReference>
<feature type="region of interest" description="Disordered" evidence="1">
    <location>
        <begin position="398"/>
        <end position="439"/>
    </location>
</feature>